<evidence type="ECO:0000256" key="8">
    <source>
        <dbReference type="RuleBase" id="RU362116"/>
    </source>
</evidence>
<dbReference type="InterPro" id="IPR010930">
    <property type="entry name" value="Flg_bb/hook_C_dom"/>
</dbReference>
<dbReference type="InterPro" id="IPR001444">
    <property type="entry name" value="Flag_bb_rod_N"/>
</dbReference>
<feature type="domain" description="Flagellar basal-body/hook protein C-terminal" evidence="10">
    <location>
        <begin position="215"/>
        <end position="259"/>
    </location>
</feature>
<evidence type="ECO:0000259" key="9">
    <source>
        <dbReference type="Pfam" id="PF00460"/>
    </source>
</evidence>
<dbReference type="PANTHER" id="PTHR30435:SF19">
    <property type="entry name" value="FLAGELLAR BASAL-BODY ROD PROTEIN FLGG"/>
    <property type="match status" value="1"/>
</dbReference>
<dbReference type="PANTHER" id="PTHR30435">
    <property type="entry name" value="FLAGELLAR PROTEIN"/>
    <property type="match status" value="1"/>
</dbReference>
<dbReference type="EMBL" id="CYPW01000006">
    <property type="protein sequence ID" value="CUH51361.1"/>
    <property type="molecule type" value="Genomic_DNA"/>
</dbReference>
<comment type="subcellular location">
    <subcellularLocation>
        <location evidence="1 8">Bacterial flagellum basal body</location>
    </subcellularLocation>
</comment>
<dbReference type="RefSeq" id="WP_058238676.1">
    <property type="nucleotide sequence ID" value="NZ_CYPW01000006.1"/>
</dbReference>
<dbReference type="PROSITE" id="PS00588">
    <property type="entry name" value="FLAGELLA_BB_ROD"/>
    <property type="match status" value="1"/>
</dbReference>
<organism evidence="12 13">
    <name type="scientific">Shimia marina</name>
    <dbReference type="NCBI Taxonomy" id="321267"/>
    <lineage>
        <taxon>Bacteria</taxon>
        <taxon>Pseudomonadati</taxon>
        <taxon>Pseudomonadota</taxon>
        <taxon>Alphaproteobacteria</taxon>
        <taxon>Rhodobacterales</taxon>
        <taxon>Roseobacteraceae</taxon>
    </lineage>
</organism>
<dbReference type="OrthoDB" id="9804559at2"/>
<evidence type="ECO:0000256" key="7">
    <source>
        <dbReference type="NCBIfam" id="TIGR02488"/>
    </source>
</evidence>
<dbReference type="InterPro" id="IPR019776">
    <property type="entry name" value="Flagellar_basal_body_rod_CS"/>
</dbReference>
<dbReference type="InterPro" id="IPR037925">
    <property type="entry name" value="FlgE/F/G-like"/>
</dbReference>
<evidence type="ECO:0000313" key="12">
    <source>
        <dbReference type="EMBL" id="CUH51361.1"/>
    </source>
</evidence>
<protein>
    <recommendedName>
        <fullName evidence="3 7">Flagellar basal-body rod protein FlgG</fullName>
    </recommendedName>
    <alternativeName>
        <fullName evidence="6 8">Distal rod protein</fullName>
    </alternativeName>
</protein>
<dbReference type="AlphaFoldDB" id="A0A0P1ELS7"/>
<accession>A0A0P1ELS7</accession>
<evidence type="ECO:0000259" key="11">
    <source>
        <dbReference type="Pfam" id="PF22692"/>
    </source>
</evidence>
<reference evidence="12 13" key="1">
    <citation type="submission" date="2015-09" db="EMBL/GenBank/DDBJ databases">
        <authorList>
            <consortium name="Swine Surveillance"/>
        </authorList>
    </citation>
    <scope>NUCLEOTIDE SEQUENCE [LARGE SCALE GENOMIC DNA]</scope>
    <source>
        <strain evidence="12 13">CECT 7688</strain>
    </source>
</reference>
<gene>
    <name evidence="12" type="primary">flgG_1</name>
    <name evidence="12" type="ORF">SHM7688_00797</name>
</gene>
<evidence type="ECO:0000256" key="5">
    <source>
        <dbReference type="ARBA" id="ARBA00025933"/>
    </source>
</evidence>
<dbReference type="InterPro" id="IPR020013">
    <property type="entry name" value="Flagellar_FlgE/F/G"/>
</dbReference>
<evidence type="ECO:0000256" key="6">
    <source>
        <dbReference type="ARBA" id="ARBA00032912"/>
    </source>
</evidence>
<keyword evidence="13" id="KW-1185">Reference proteome</keyword>
<dbReference type="Pfam" id="PF22692">
    <property type="entry name" value="LlgE_F_G_D1"/>
    <property type="match status" value="1"/>
</dbReference>
<dbReference type="NCBIfam" id="TIGR02488">
    <property type="entry name" value="flgG_G_neg"/>
    <property type="match status" value="1"/>
</dbReference>
<evidence type="ECO:0000256" key="1">
    <source>
        <dbReference type="ARBA" id="ARBA00004117"/>
    </source>
</evidence>
<comment type="similarity">
    <text evidence="2 8">Belongs to the flagella basal body rod proteins family.</text>
</comment>
<dbReference type="GO" id="GO:0071978">
    <property type="term" value="P:bacterial-type flagellum-dependent swarming motility"/>
    <property type="evidence" value="ECO:0007669"/>
    <property type="project" value="TreeGrafter"/>
</dbReference>
<dbReference type="Pfam" id="PF06429">
    <property type="entry name" value="Flg_bbr_C"/>
    <property type="match status" value="1"/>
</dbReference>
<dbReference type="NCBIfam" id="TIGR03506">
    <property type="entry name" value="FlgEFG_subfam"/>
    <property type="match status" value="2"/>
</dbReference>
<dbReference type="Proteomes" id="UP000054823">
    <property type="component" value="Unassembled WGS sequence"/>
</dbReference>
<comment type="subunit">
    <text evidence="5 8">The basal body constitutes a major portion of the flagellar organelle and consists of four rings (L,P,S, and M) mounted on a central rod. The rod consists of about 26 subunits of FlgG in the distal portion, and FlgB, FlgC and FlgF are thought to build up the proximal portion of the rod with about 6 subunits each.</text>
</comment>
<evidence type="ECO:0000259" key="10">
    <source>
        <dbReference type="Pfam" id="PF06429"/>
    </source>
</evidence>
<evidence type="ECO:0000256" key="2">
    <source>
        <dbReference type="ARBA" id="ARBA00009677"/>
    </source>
</evidence>
<evidence type="ECO:0000256" key="3">
    <source>
        <dbReference type="ARBA" id="ARBA00017948"/>
    </source>
</evidence>
<dbReference type="InterPro" id="IPR053967">
    <property type="entry name" value="LlgE_F_G-like_D1"/>
</dbReference>
<feature type="domain" description="Flagellar basal body rod protein N-terminal" evidence="9">
    <location>
        <begin position="5"/>
        <end position="33"/>
    </location>
</feature>
<dbReference type="GO" id="GO:0009426">
    <property type="term" value="C:bacterial-type flagellum basal body, distal rod"/>
    <property type="evidence" value="ECO:0007669"/>
    <property type="project" value="UniProtKB-UniRule"/>
</dbReference>
<sequence>MRALTIAATGMSAQQLRVETISNNLANMSTTGYNARRAEFADLHYQQVSRAGAISSADGSVLPTGIQVGLGVRPSAISVQLEQGSLSNTGGDLDVAIEGKGYLEVTMPSGQSAYTRDGGLKRSADGLIVTSDGYPVAPEITIPEDATSISINGDGEVYAFFRDSPDAELLGQFTMASFANAKGLEAIGSNMFLETEASGAPTVSSPGEDGLGTLRQGYLEDSSVDAVREVTELIEAQRGYELNAKVITAADQMMAATSQVR</sequence>
<dbReference type="STRING" id="321267.SHM7688_00797"/>
<proteinExistence type="inferred from homology"/>
<keyword evidence="4 8" id="KW-0975">Bacterial flagellum</keyword>
<dbReference type="SUPFAM" id="SSF117143">
    <property type="entry name" value="Flagellar hook protein flgE"/>
    <property type="match status" value="1"/>
</dbReference>
<evidence type="ECO:0000313" key="13">
    <source>
        <dbReference type="Proteomes" id="UP000054823"/>
    </source>
</evidence>
<dbReference type="InterPro" id="IPR012834">
    <property type="entry name" value="FlgG_G_neg"/>
</dbReference>
<name>A0A0P1ELS7_9RHOB</name>
<feature type="domain" description="Flagellar hook protein FlgE/F/G-like D1" evidence="11">
    <location>
        <begin position="96"/>
        <end position="159"/>
    </location>
</feature>
<evidence type="ECO:0000256" key="4">
    <source>
        <dbReference type="ARBA" id="ARBA00023143"/>
    </source>
</evidence>
<dbReference type="Pfam" id="PF00460">
    <property type="entry name" value="Flg_bb_rod"/>
    <property type="match status" value="1"/>
</dbReference>